<protein>
    <recommendedName>
        <fullName evidence="3">Chromo domain-containing protein</fullName>
    </recommendedName>
</protein>
<sequence>MPDPSHVLEHQLVELSEDLTYEEQPVQILDGKEQRWHSRSIPVVEDLWRSQTVEEATWEPEAQMRAKYPCLFN</sequence>
<keyword evidence="2" id="KW-1185">Reference proteome</keyword>
<dbReference type="PANTHER" id="PTHR46148">
    <property type="entry name" value="CHROMO DOMAIN-CONTAINING PROTEIN"/>
    <property type="match status" value="1"/>
</dbReference>
<proteinExistence type="predicted"/>
<dbReference type="EMBL" id="JAJFAZ020000008">
    <property type="protein sequence ID" value="KAI5313032.1"/>
    <property type="molecule type" value="Genomic_DNA"/>
</dbReference>
<evidence type="ECO:0000313" key="2">
    <source>
        <dbReference type="Proteomes" id="UP001054821"/>
    </source>
</evidence>
<organism evidence="1 2">
    <name type="scientific">Prunus dulcis</name>
    <name type="common">Almond</name>
    <name type="synonym">Amygdalus dulcis</name>
    <dbReference type="NCBI Taxonomy" id="3755"/>
    <lineage>
        <taxon>Eukaryota</taxon>
        <taxon>Viridiplantae</taxon>
        <taxon>Streptophyta</taxon>
        <taxon>Embryophyta</taxon>
        <taxon>Tracheophyta</taxon>
        <taxon>Spermatophyta</taxon>
        <taxon>Magnoliopsida</taxon>
        <taxon>eudicotyledons</taxon>
        <taxon>Gunneridae</taxon>
        <taxon>Pentapetalae</taxon>
        <taxon>rosids</taxon>
        <taxon>fabids</taxon>
        <taxon>Rosales</taxon>
        <taxon>Rosaceae</taxon>
        <taxon>Amygdaloideae</taxon>
        <taxon>Amygdaleae</taxon>
        <taxon>Prunus</taxon>
    </lineage>
</organism>
<accession>A0AAD4UW45</accession>
<reference evidence="1 2" key="1">
    <citation type="journal article" date="2022" name="G3 (Bethesda)">
        <title>Whole-genome sequence and methylome profiling of the almond [Prunus dulcis (Mill.) D.A. Webb] cultivar 'Nonpareil'.</title>
        <authorList>
            <person name="D'Amico-Willman K.M."/>
            <person name="Ouma W.Z."/>
            <person name="Meulia T."/>
            <person name="Sideli G.M."/>
            <person name="Gradziel T.M."/>
            <person name="Fresnedo-Ramirez J."/>
        </authorList>
    </citation>
    <scope>NUCLEOTIDE SEQUENCE [LARGE SCALE GENOMIC DNA]</scope>
    <source>
        <strain evidence="1">Clone GOH B32 T37-40</strain>
    </source>
</reference>
<evidence type="ECO:0000313" key="1">
    <source>
        <dbReference type="EMBL" id="KAI5313032.1"/>
    </source>
</evidence>
<dbReference type="AlphaFoldDB" id="A0AAD4UW45"/>
<name>A0AAD4UW45_PRUDU</name>
<dbReference type="PANTHER" id="PTHR46148:SF57">
    <property type="entry name" value="OS12G0499874 PROTEIN"/>
    <property type="match status" value="1"/>
</dbReference>
<comment type="caution">
    <text evidence="1">The sequence shown here is derived from an EMBL/GenBank/DDBJ whole genome shotgun (WGS) entry which is preliminary data.</text>
</comment>
<evidence type="ECO:0008006" key="3">
    <source>
        <dbReference type="Google" id="ProtNLM"/>
    </source>
</evidence>
<dbReference type="Proteomes" id="UP001054821">
    <property type="component" value="Chromosome 8"/>
</dbReference>
<gene>
    <name evidence="1" type="ORF">L3X38_042206</name>
</gene>